<dbReference type="GO" id="GO:0005829">
    <property type="term" value="C:cytosol"/>
    <property type="evidence" value="ECO:0007669"/>
    <property type="project" value="TreeGrafter"/>
</dbReference>
<dbReference type="Proteomes" id="UP000014303">
    <property type="component" value="Unassembled WGS sequence"/>
</dbReference>
<dbReference type="SMART" id="SM00479">
    <property type="entry name" value="EXOIII"/>
    <property type="match status" value="1"/>
</dbReference>
<sequence length="203" mass="23195">EPVHPEPVISRIRRSLHDFVVFDIETTGLNASSDEIIQLSAIKVHDDEVVDTFDCYLKPQRKIPEKIVYLTGITNELVEEASPIDEIMPQFVKFTAGFPLVGHNIIRFDLPFILRNGFYREKIEALDTLILARKTDFPDSISNFKLPTLKQYFGITNTSHNAIEDCRTNMVVYQRIRDGKLEATPAPIVKPTHELAKLRFAIT</sequence>
<dbReference type="GO" id="GO:0006260">
    <property type="term" value="P:DNA replication"/>
    <property type="evidence" value="ECO:0007669"/>
    <property type="project" value="UniProtKB-KW"/>
</dbReference>
<dbReference type="GO" id="GO:0003887">
    <property type="term" value="F:DNA-directed DNA polymerase activity"/>
    <property type="evidence" value="ECO:0007669"/>
    <property type="project" value="UniProtKB-KW"/>
</dbReference>
<evidence type="ECO:0000313" key="11">
    <source>
        <dbReference type="Proteomes" id="UP000014303"/>
    </source>
</evidence>
<evidence type="ECO:0000256" key="7">
    <source>
        <dbReference type="ARBA" id="ARBA00022932"/>
    </source>
</evidence>
<dbReference type="InterPro" id="IPR006054">
    <property type="entry name" value="DnaQ"/>
</dbReference>
<keyword evidence="2" id="KW-0548">Nucleotidyltransferase</keyword>
<dbReference type="InterPro" id="IPR013520">
    <property type="entry name" value="Ribonucl_H"/>
</dbReference>
<evidence type="ECO:0000256" key="6">
    <source>
        <dbReference type="ARBA" id="ARBA00022839"/>
    </source>
</evidence>
<dbReference type="CDD" id="cd06127">
    <property type="entry name" value="DEDDh"/>
    <property type="match status" value="1"/>
</dbReference>
<reference evidence="10 11" key="1">
    <citation type="journal article" date="2013" name="PLoS ONE">
        <title>Lactobacillus paracasei comparative genomics: towards species pan-genome definition and exploitation of diversity.</title>
        <authorList>
            <person name="Smokvina T."/>
            <person name="Wels M."/>
            <person name="Polka J."/>
            <person name="Chervaux C."/>
            <person name="Brisse S."/>
            <person name="Boekhorst J."/>
            <person name="van Hylckama Vlieg J.E."/>
            <person name="Siezen R.J."/>
        </authorList>
    </citation>
    <scope>NUCLEOTIDE SEQUENCE [LARGE SCALE GENOMIC DNA]</scope>
    <source>
        <strain evidence="10 11">Lpp7</strain>
    </source>
</reference>
<dbReference type="EMBL" id="ANJV01000581">
    <property type="protein sequence ID" value="EPC45440.1"/>
    <property type="molecule type" value="Genomic_DNA"/>
</dbReference>
<evidence type="ECO:0000259" key="9">
    <source>
        <dbReference type="SMART" id="SM00479"/>
    </source>
</evidence>
<dbReference type="FunFam" id="3.30.420.10:FF:000045">
    <property type="entry name" value="3'-5' exonuclease DinG"/>
    <property type="match status" value="1"/>
</dbReference>
<feature type="domain" description="Exonuclease" evidence="9">
    <location>
        <begin position="18"/>
        <end position="182"/>
    </location>
</feature>
<evidence type="ECO:0000313" key="10">
    <source>
        <dbReference type="EMBL" id="EPC45440.1"/>
    </source>
</evidence>
<keyword evidence="6" id="KW-0269">Exonuclease</keyword>
<keyword evidence="3" id="KW-0235">DNA replication</keyword>
<dbReference type="Pfam" id="PF00929">
    <property type="entry name" value="RNase_T"/>
    <property type="match status" value="1"/>
</dbReference>
<keyword evidence="4" id="KW-0540">Nuclease</keyword>
<dbReference type="GO" id="GO:0008408">
    <property type="term" value="F:3'-5' exonuclease activity"/>
    <property type="evidence" value="ECO:0007669"/>
    <property type="project" value="TreeGrafter"/>
</dbReference>
<comment type="caution">
    <text evidence="10">The sequence shown here is derived from an EMBL/GenBank/DDBJ whole genome shotgun (WGS) entry which is preliminary data.</text>
</comment>
<dbReference type="SUPFAM" id="SSF53098">
    <property type="entry name" value="Ribonuclease H-like"/>
    <property type="match status" value="1"/>
</dbReference>
<dbReference type="AlphaFoldDB" id="A0A8E0ID41"/>
<feature type="non-terminal residue" evidence="10">
    <location>
        <position position="203"/>
    </location>
</feature>
<dbReference type="InterPro" id="IPR012337">
    <property type="entry name" value="RNaseH-like_sf"/>
</dbReference>
<dbReference type="PANTHER" id="PTHR30231">
    <property type="entry name" value="DNA POLYMERASE III SUBUNIT EPSILON"/>
    <property type="match status" value="1"/>
</dbReference>
<evidence type="ECO:0000256" key="5">
    <source>
        <dbReference type="ARBA" id="ARBA00022801"/>
    </source>
</evidence>
<proteinExistence type="predicted"/>
<name>A0A8E0ID41_LACPA</name>
<evidence type="ECO:0000256" key="4">
    <source>
        <dbReference type="ARBA" id="ARBA00022722"/>
    </source>
</evidence>
<keyword evidence="5" id="KW-0378">Hydrolase</keyword>
<accession>A0A8E0ID41</accession>
<keyword evidence="7" id="KW-0239">DNA-directed DNA polymerase</keyword>
<evidence type="ECO:0000256" key="8">
    <source>
        <dbReference type="ARBA" id="ARBA00070925"/>
    </source>
</evidence>
<dbReference type="GO" id="GO:0003677">
    <property type="term" value="F:DNA binding"/>
    <property type="evidence" value="ECO:0007669"/>
    <property type="project" value="InterPro"/>
</dbReference>
<dbReference type="Gene3D" id="3.30.420.10">
    <property type="entry name" value="Ribonuclease H-like superfamily/Ribonuclease H"/>
    <property type="match status" value="1"/>
</dbReference>
<evidence type="ECO:0000256" key="3">
    <source>
        <dbReference type="ARBA" id="ARBA00022705"/>
    </source>
</evidence>
<gene>
    <name evidence="10" type="ORF">Lpp7_15864</name>
</gene>
<protein>
    <recommendedName>
        <fullName evidence="8">DNA polymerase III polC-type</fullName>
    </recommendedName>
</protein>
<dbReference type="InterPro" id="IPR036397">
    <property type="entry name" value="RNaseH_sf"/>
</dbReference>
<organism evidence="10 11">
    <name type="scientific">Lacticaseibacillus paracasei subsp. paracasei Lpp7</name>
    <dbReference type="NCBI Taxonomy" id="1256200"/>
    <lineage>
        <taxon>Bacteria</taxon>
        <taxon>Bacillati</taxon>
        <taxon>Bacillota</taxon>
        <taxon>Bacilli</taxon>
        <taxon>Lactobacillales</taxon>
        <taxon>Lactobacillaceae</taxon>
        <taxon>Lacticaseibacillus</taxon>
    </lineage>
</organism>
<dbReference type="PANTHER" id="PTHR30231:SF4">
    <property type="entry name" value="PROTEIN NEN2"/>
    <property type="match status" value="1"/>
</dbReference>
<keyword evidence="1" id="KW-0808">Transferase</keyword>
<evidence type="ECO:0000256" key="1">
    <source>
        <dbReference type="ARBA" id="ARBA00022679"/>
    </source>
</evidence>
<dbReference type="NCBIfam" id="TIGR00573">
    <property type="entry name" value="dnaq"/>
    <property type="match status" value="1"/>
</dbReference>
<feature type="non-terminal residue" evidence="10">
    <location>
        <position position="1"/>
    </location>
</feature>
<evidence type="ECO:0000256" key="2">
    <source>
        <dbReference type="ARBA" id="ARBA00022695"/>
    </source>
</evidence>